<protein>
    <recommendedName>
        <fullName evidence="15">Heavy metal tolerance protein</fullName>
    </recommendedName>
</protein>
<dbReference type="GO" id="GO:0005524">
    <property type="term" value="F:ATP binding"/>
    <property type="evidence" value="ECO:0007669"/>
    <property type="project" value="UniProtKB-KW"/>
</dbReference>
<dbReference type="SMART" id="SM00382">
    <property type="entry name" value="AAA"/>
    <property type="match status" value="1"/>
</dbReference>
<dbReference type="GO" id="GO:0016020">
    <property type="term" value="C:membrane"/>
    <property type="evidence" value="ECO:0007669"/>
    <property type="project" value="UniProtKB-SubCell"/>
</dbReference>
<accession>A0A9P7YH54</accession>
<dbReference type="InterPro" id="IPR039421">
    <property type="entry name" value="Type_1_exporter"/>
</dbReference>
<name>A0A9P7YH54_9HELO</name>
<keyword evidence="7 10" id="KW-0472">Membrane</keyword>
<dbReference type="InterPro" id="IPR003439">
    <property type="entry name" value="ABC_transporter-like_ATP-bd"/>
</dbReference>
<feature type="domain" description="ABC transmembrane type-1" evidence="12">
    <location>
        <begin position="286"/>
        <end position="571"/>
    </location>
</feature>
<evidence type="ECO:0000256" key="1">
    <source>
        <dbReference type="ARBA" id="ARBA00004141"/>
    </source>
</evidence>
<dbReference type="PROSITE" id="PS50929">
    <property type="entry name" value="ABC_TM1F"/>
    <property type="match status" value="1"/>
</dbReference>
<evidence type="ECO:0000256" key="5">
    <source>
        <dbReference type="ARBA" id="ARBA00022840"/>
    </source>
</evidence>
<feature type="transmembrane region" description="Helical" evidence="10">
    <location>
        <begin position="51"/>
        <end position="68"/>
    </location>
</feature>
<dbReference type="PROSITE" id="PS50893">
    <property type="entry name" value="ABC_TRANSPORTER_2"/>
    <property type="match status" value="1"/>
</dbReference>
<feature type="region of interest" description="Disordered" evidence="9">
    <location>
        <begin position="847"/>
        <end position="914"/>
    </location>
</feature>
<feature type="transmembrane region" description="Helical" evidence="10">
    <location>
        <begin position="18"/>
        <end position="39"/>
    </location>
</feature>
<keyword evidence="14" id="KW-1185">Reference proteome</keyword>
<comment type="caution">
    <text evidence="13">The sequence shown here is derived from an EMBL/GenBank/DDBJ whole genome shotgun (WGS) entry which is preliminary data.</text>
</comment>
<dbReference type="EMBL" id="MU251497">
    <property type="protein sequence ID" value="KAG9233515.1"/>
    <property type="molecule type" value="Genomic_DNA"/>
</dbReference>
<evidence type="ECO:0000256" key="9">
    <source>
        <dbReference type="SAM" id="MobiDB-lite"/>
    </source>
</evidence>
<dbReference type="Pfam" id="PF00005">
    <property type="entry name" value="ABC_tran"/>
    <property type="match status" value="1"/>
</dbReference>
<dbReference type="PROSITE" id="PS00211">
    <property type="entry name" value="ABC_TRANSPORTER_1"/>
    <property type="match status" value="1"/>
</dbReference>
<dbReference type="Proteomes" id="UP000824998">
    <property type="component" value="Unassembled WGS sequence"/>
</dbReference>
<feature type="domain" description="ABC transporter" evidence="11">
    <location>
        <begin position="607"/>
        <end position="841"/>
    </location>
</feature>
<dbReference type="Gene3D" id="1.20.1560.10">
    <property type="entry name" value="ABC transporter type 1, transmembrane domain"/>
    <property type="match status" value="1"/>
</dbReference>
<keyword evidence="5" id="KW-0067">ATP-binding</keyword>
<feature type="compositionally biased region" description="Low complexity" evidence="9">
    <location>
        <begin position="217"/>
        <end position="237"/>
    </location>
</feature>
<dbReference type="OrthoDB" id="6500128at2759"/>
<reference evidence="13" key="1">
    <citation type="journal article" date="2021" name="IMA Fungus">
        <title>Genomic characterization of three marine fungi, including Emericellopsis atlantica sp. nov. with signatures of a generalist lifestyle and marine biomass degradation.</title>
        <authorList>
            <person name="Hagestad O.C."/>
            <person name="Hou L."/>
            <person name="Andersen J.H."/>
            <person name="Hansen E.H."/>
            <person name="Altermark B."/>
            <person name="Li C."/>
            <person name="Kuhnert E."/>
            <person name="Cox R.J."/>
            <person name="Crous P.W."/>
            <person name="Spatafora J.W."/>
            <person name="Lail K."/>
            <person name="Amirebrahimi M."/>
            <person name="Lipzen A."/>
            <person name="Pangilinan J."/>
            <person name="Andreopoulos W."/>
            <person name="Hayes R.D."/>
            <person name="Ng V."/>
            <person name="Grigoriev I.V."/>
            <person name="Jackson S.A."/>
            <person name="Sutton T.D.S."/>
            <person name="Dobson A.D.W."/>
            <person name="Rama T."/>
        </authorList>
    </citation>
    <scope>NUCLEOTIDE SEQUENCE</scope>
    <source>
        <strain evidence="13">TRa018bII</strain>
    </source>
</reference>
<keyword evidence="2" id="KW-0813">Transport</keyword>
<evidence type="ECO:0000256" key="10">
    <source>
        <dbReference type="SAM" id="Phobius"/>
    </source>
</evidence>
<feature type="transmembrane region" description="Helical" evidence="10">
    <location>
        <begin position="97"/>
        <end position="115"/>
    </location>
</feature>
<dbReference type="InterPro" id="IPR011527">
    <property type="entry name" value="ABC1_TM_dom"/>
</dbReference>
<feature type="region of interest" description="Disordered" evidence="9">
    <location>
        <begin position="204"/>
        <end position="238"/>
    </location>
</feature>
<evidence type="ECO:0008006" key="15">
    <source>
        <dbReference type="Google" id="ProtNLM"/>
    </source>
</evidence>
<comment type="similarity">
    <text evidence="8">Belongs to the ABC transporter superfamily. ABCB family. Heavy Metal importer (TC 3.A.1.210) subfamily.</text>
</comment>
<keyword evidence="6 10" id="KW-1133">Transmembrane helix</keyword>
<dbReference type="GO" id="GO:0016887">
    <property type="term" value="F:ATP hydrolysis activity"/>
    <property type="evidence" value="ECO:0007669"/>
    <property type="project" value="InterPro"/>
</dbReference>
<evidence type="ECO:0000256" key="8">
    <source>
        <dbReference type="ARBA" id="ARBA00024363"/>
    </source>
</evidence>
<dbReference type="GO" id="GO:0000041">
    <property type="term" value="P:transition metal ion transport"/>
    <property type="evidence" value="ECO:0007669"/>
    <property type="project" value="UniProtKB-ARBA"/>
</dbReference>
<feature type="transmembrane region" description="Helical" evidence="10">
    <location>
        <begin position="429"/>
        <end position="449"/>
    </location>
</feature>
<dbReference type="PANTHER" id="PTHR24221:SF503">
    <property type="entry name" value="MITOCHONDRIAL POTASSIUM CHANNEL ATP-BINDING SUBUNIT"/>
    <property type="match status" value="1"/>
</dbReference>
<evidence type="ECO:0000259" key="11">
    <source>
        <dbReference type="PROSITE" id="PS50893"/>
    </source>
</evidence>
<dbReference type="Gene3D" id="3.40.50.300">
    <property type="entry name" value="P-loop containing nucleotide triphosphate hydrolases"/>
    <property type="match status" value="1"/>
</dbReference>
<dbReference type="PANTHER" id="PTHR24221">
    <property type="entry name" value="ATP-BINDING CASSETTE SUB-FAMILY B"/>
    <property type="match status" value="1"/>
</dbReference>
<evidence type="ECO:0000259" key="12">
    <source>
        <dbReference type="PROSITE" id="PS50929"/>
    </source>
</evidence>
<dbReference type="GO" id="GO:0140359">
    <property type="term" value="F:ABC-type transporter activity"/>
    <property type="evidence" value="ECO:0007669"/>
    <property type="project" value="InterPro"/>
</dbReference>
<dbReference type="AlphaFoldDB" id="A0A9P7YH54"/>
<dbReference type="FunFam" id="3.40.50.300:FF:000186">
    <property type="entry name" value="ATP-binding cassette sub-family B member 7, mitochondrial"/>
    <property type="match status" value="1"/>
</dbReference>
<evidence type="ECO:0000256" key="6">
    <source>
        <dbReference type="ARBA" id="ARBA00022989"/>
    </source>
</evidence>
<sequence length="914" mass="101607">MAPAETAFVWTAIQTIHYAYIASVFLYFFLASTVTVCMLQTLSQRIDDEKVRRDLILWLIFAISSTYVRSSDVFRASTQLTDGCSLENQSPSYARSFSVYLLTSAIIFGAQALVLTDAKFPVWYPYLGTWLIGIAVEMTLVVLQASYESPSSAADYTTVSIQVARVAIFASLVFVYYGLRNDEKEYDNPDAEQQSLLRKRLAPKPSSLAGSSKGYGSTTRTKSSDSDSASSATAEDSWLAKQKKSEEMVQKRLQQDGNWFTYAKGFAIFVPYVWPTHNKALQFRTVLVGFCLLSTNALNVLVPYQMGVMIDSLTKYTGGNHNINVWLSVAVYIGFRFASSSACIGLLQAWLWMPVEQYSYEALSTAAHAHILTLSSNFHDSKNSSDLVQAVQGGRSVSDLLETVCFKLVPMFIDLAVAFVYLWTIFGPYMGLLMAATASAYLYITTKLINARAQKRRNYIAQMRKEWTVGYASLDGWITASMFNMISHEQNRYSSAVREHLSTRFRFQMASQSATAAQGIVMTVGLLGALWLGTYQVAYGDMSVGKFATLLVYWAQLSGPLTFFSTMFKTISYSLMDAERLLELFQAKPTIIDKPNAEDLKLDKASIRFDDVSFSYDERKQILKNISFTVAPGKTVALVGETGGGKSTILKLVDRFYDVKSGCISIDGQDIREVKLSSLREHIGVVPQDPALFNDTIMNNIRYARLSATDEEVYDACKAAAVHDKIMTFPDDYSSKVGSNGVKLSGGEKQRIAIARAILKQPDIILLDEATSAVDTDTECLIQAGLNTLCQSRTTFIVAHRLSTIMRADCIFVVMNGEIVEKGTHQDLIHSKGKYYDLWSKQLFVTPSDKRSRSRSPKKNADTIDDVNSPKKMVELTKVIKTAKHDCPPAEETKKDDGKKTGSSHQREVSSSIS</sequence>
<comment type="subcellular location">
    <subcellularLocation>
        <location evidence="1">Membrane</location>
        <topology evidence="1">Multi-pass membrane protein</topology>
    </subcellularLocation>
</comment>
<feature type="compositionally biased region" description="Basic and acidic residues" evidence="9">
    <location>
        <begin position="883"/>
        <end position="908"/>
    </location>
</feature>
<dbReference type="CDD" id="cd18583">
    <property type="entry name" value="ABC_6TM_HMT1"/>
    <property type="match status" value="1"/>
</dbReference>
<dbReference type="SUPFAM" id="SSF52540">
    <property type="entry name" value="P-loop containing nucleoside triphosphate hydrolases"/>
    <property type="match status" value="1"/>
</dbReference>
<keyword evidence="4" id="KW-0547">Nucleotide-binding</keyword>
<dbReference type="InterPro" id="IPR017871">
    <property type="entry name" value="ABC_transporter-like_CS"/>
</dbReference>
<gene>
    <name evidence="13" type="ORF">BJ875DRAFT_505324</name>
</gene>
<dbReference type="Pfam" id="PF00664">
    <property type="entry name" value="ABC_membrane"/>
    <property type="match status" value="1"/>
</dbReference>
<keyword evidence="3 10" id="KW-0812">Transmembrane</keyword>
<feature type="transmembrane region" description="Helical" evidence="10">
    <location>
        <begin position="286"/>
        <end position="306"/>
    </location>
</feature>
<dbReference type="InterPro" id="IPR036640">
    <property type="entry name" value="ABC1_TM_sf"/>
</dbReference>
<feature type="transmembrane region" description="Helical" evidence="10">
    <location>
        <begin position="159"/>
        <end position="179"/>
    </location>
</feature>
<dbReference type="SUPFAM" id="SSF90123">
    <property type="entry name" value="ABC transporter transmembrane region"/>
    <property type="match status" value="1"/>
</dbReference>
<feature type="transmembrane region" description="Helical" evidence="10">
    <location>
        <begin position="404"/>
        <end position="423"/>
    </location>
</feature>
<evidence type="ECO:0000313" key="13">
    <source>
        <dbReference type="EMBL" id="KAG9233515.1"/>
    </source>
</evidence>
<feature type="transmembrane region" description="Helical" evidence="10">
    <location>
        <begin position="514"/>
        <end position="535"/>
    </location>
</feature>
<evidence type="ECO:0000256" key="7">
    <source>
        <dbReference type="ARBA" id="ARBA00023136"/>
    </source>
</evidence>
<evidence type="ECO:0000256" key="2">
    <source>
        <dbReference type="ARBA" id="ARBA00022448"/>
    </source>
</evidence>
<proteinExistence type="inferred from homology"/>
<feature type="transmembrane region" description="Helical" evidence="10">
    <location>
        <begin position="127"/>
        <end position="147"/>
    </location>
</feature>
<evidence type="ECO:0000256" key="4">
    <source>
        <dbReference type="ARBA" id="ARBA00022741"/>
    </source>
</evidence>
<evidence type="ECO:0000313" key="14">
    <source>
        <dbReference type="Proteomes" id="UP000824998"/>
    </source>
</evidence>
<evidence type="ECO:0000256" key="3">
    <source>
        <dbReference type="ARBA" id="ARBA00022692"/>
    </source>
</evidence>
<organism evidence="13 14">
    <name type="scientific">Amylocarpus encephaloides</name>
    <dbReference type="NCBI Taxonomy" id="45428"/>
    <lineage>
        <taxon>Eukaryota</taxon>
        <taxon>Fungi</taxon>
        <taxon>Dikarya</taxon>
        <taxon>Ascomycota</taxon>
        <taxon>Pezizomycotina</taxon>
        <taxon>Leotiomycetes</taxon>
        <taxon>Helotiales</taxon>
        <taxon>Helotiales incertae sedis</taxon>
        <taxon>Amylocarpus</taxon>
    </lineage>
</organism>
<dbReference type="InterPro" id="IPR027417">
    <property type="entry name" value="P-loop_NTPase"/>
</dbReference>
<dbReference type="InterPro" id="IPR003593">
    <property type="entry name" value="AAA+_ATPase"/>
</dbReference>
<feature type="transmembrane region" description="Helical" evidence="10">
    <location>
        <begin position="326"/>
        <end position="351"/>
    </location>
</feature>